<dbReference type="EMBL" id="CP034928">
    <property type="protein sequence ID" value="QAA76116.1"/>
    <property type="molecule type" value="Genomic_DNA"/>
</dbReference>
<reference evidence="3" key="1">
    <citation type="submission" date="2018-12" db="EMBL/GenBank/DDBJ databases">
        <title>Complete genome sequence of an uncultured bacterium of the candidate phylum Bipolaricaulota.</title>
        <authorList>
            <person name="Kadnikov V.V."/>
            <person name="Mardanov A.V."/>
            <person name="Beletsky A.V."/>
            <person name="Frank Y.A."/>
            <person name="Karnachuk O.V."/>
            <person name="Ravin N.V."/>
        </authorList>
    </citation>
    <scope>NUCLEOTIDE SEQUENCE [LARGE SCALE GENOMIC DNA]</scope>
</reference>
<evidence type="ECO:0000313" key="2">
    <source>
        <dbReference type="EMBL" id="QAA76116.1"/>
    </source>
</evidence>
<sequence length="50" mass="6005">MADKIRVRGELSGMFWFAGWLFTLAFTQLLWWQAILALVIWPYYLGVRLR</sequence>
<proteinExistence type="predicted"/>
<dbReference type="Proteomes" id="UP000287233">
    <property type="component" value="Chromosome"/>
</dbReference>
<name>A0A410FSX7_BIPS1</name>
<feature type="transmembrane region" description="Helical" evidence="1">
    <location>
        <begin position="20"/>
        <end position="44"/>
    </location>
</feature>
<keyword evidence="1" id="KW-0472">Membrane</keyword>
<organism evidence="2 3">
    <name type="scientific">Bipolaricaulis sibiricus</name>
    <dbReference type="NCBI Taxonomy" id="2501609"/>
    <lineage>
        <taxon>Bacteria</taxon>
        <taxon>Candidatus Bipolaricaulota</taxon>
        <taxon>Candidatus Bipolaricaulia</taxon>
        <taxon>Candidatus Bipolaricaulales</taxon>
        <taxon>Candidatus Bipolaricaulaceae</taxon>
        <taxon>Candidatus Bipolaricaulis</taxon>
    </lineage>
</organism>
<keyword evidence="1" id="KW-1133">Transmembrane helix</keyword>
<evidence type="ECO:0000313" key="3">
    <source>
        <dbReference type="Proteomes" id="UP000287233"/>
    </source>
</evidence>
<dbReference type="AlphaFoldDB" id="A0A410FSX7"/>
<protein>
    <submittedName>
        <fullName evidence="2">Uncharacterized protein</fullName>
    </submittedName>
</protein>
<accession>A0A410FSX7</accession>
<dbReference type="KEGG" id="bih:BIP78_0350"/>
<keyword evidence="1" id="KW-0812">Transmembrane</keyword>
<gene>
    <name evidence="2" type="ORF">BIP78_0350</name>
</gene>
<evidence type="ECO:0000256" key="1">
    <source>
        <dbReference type="SAM" id="Phobius"/>
    </source>
</evidence>